<organism evidence="1 2">
    <name type="scientific">Actinoplanes philippinensis</name>
    <dbReference type="NCBI Taxonomy" id="35752"/>
    <lineage>
        <taxon>Bacteria</taxon>
        <taxon>Bacillati</taxon>
        <taxon>Actinomycetota</taxon>
        <taxon>Actinomycetes</taxon>
        <taxon>Micromonosporales</taxon>
        <taxon>Micromonosporaceae</taxon>
        <taxon>Actinoplanes</taxon>
    </lineage>
</organism>
<evidence type="ECO:0000313" key="2">
    <source>
        <dbReference type="Proteomes" id="UP000199645"/>
    </source>
</evidence>
<dbReference type="OrthoDB" id="275232at2"/>
<proteinExistence type="predicted"/>
<protein>
    <submittedName>
        <fullName evidence="1">Uncharacterized protein</fullName>
    </submittedName>
</protein>
<keyword evidence="2" id="KW-1185">Reference proteome</keyword>
<reference evidence="1 2" key="1">
    <citation type="submission" date="2016-10" db="EMBL/GenBank/DDBJ databases">
        <authorList>
            <person name="de Groot N.N."/>
        </authorList>
    </citation>
    <scope>NUCLEOTIDE SEQUENCE [LARGE SCALE GENOMIC DNA]</scope>
    <source>
        <strain evidence="1 2">DSM 43019</strain>
    </source>
</reference>
<dbReference type="EMBL" id="FONV01000008">
    <property type="protein sequence ID" value="SFF29079.1"/>
    <property type="molecule type" value="Genomic_DNA"/>
</dbReference>
<evidence type="ECO:0000313" key="1">
    <source>
        <dbReference type="EMBL" id="SFF29079.1"/>
    </source>
</evidence>
<name>A0A1I2HHE6_9ACTN</name>
<gene>
    <name evidence="1" type="ORF">SAMN05421541_108197</name>
</gene>
<accession>A0A1I2HHE6</accession>
<sequence>MSAGMLHLLCLRAAGRIPDDELAELRVMVADGDPVACAGRLLGAFPQAAEEIDALAGLLPPGTPLPAPAADADLDAPVTTPFVPFPPADLPYYAVSAPTVVDETAGGVVDDLDHALLGVLDLRRTTGVWRCWRITLGPGDEASAVRVYLVETMESVEELPAVAVRGQRALAAAGHAALVEVFQPGLPLPSYQWAARSRSALIWAPWPAGEVRLAADGPASVPVADDDVLPVVTYLRSAPTVVPGLHTDGEWVWPASVADRVLDEAALTDPDLLEHLRSRLREPHDPADAVAVHRALASLVRAGVVT</sequence>
<dbReference type="AlphaFoldDB" id="A0A1I2HHE6"/>
<dbReference type="Proteomes" id="UP000199645">
    <property type="component" value="Unassembled WGS sequence"/>
</dbReference>
<dbReference type="RefSeq" id="WP_093617038.1">
    <property type="nucleotide sequence ID" value="NZ_BOMT01000085.1"/>
</dbReference>
<dbReference type="STRING" id="35752.SAMN05421541_108197"/>